<sequence>MKRICKATGCGLETSTPFSPLCRSHRARLRRHGDIEQKGITKADLLPFIERVDKRREKNPESPLWEHLEARWATIVRHAKAVVADFNSGRALNKYEVEAAREALAISRDATAREVVDAALGMYLMQGLEPLRFRSDEAFWTQLVRRVRGIASRSSGKTINAKGTVRPLYREMPPRTSLVLQGWLKEAFGAAGLRLVQLEEQEAEAEREERREYRKALAALK</sequence>
<keyword evidence="2" id="KW-1185">Reference proteome</keyword>
<protein>
    <submittedName>
        <fullName evidence="1">Uncharacterized protein</fullName>
    </submittedName>
</protein>
<dbReference type="EMBL" id="RWKW01000002">
    <property type="protein sequence ID" value="RST88321.1"/>
    <property type="molecule type" value="Genomic_DNA"/>
</dbReference>
<reference evidence="1 2" key="1">
    <citation type="submission" date="2018-12" db="EMBL/GenBank/DDBJ databases">
        <title>Mesorhizobium carbonis sp. nov., isolated from coal mine water.</title>
        <authorList>
            <person name="Xin W."/>
            <person name="Xu Z."/>
            <person name="Xiang F."/>
            <person name="Zhang J."/>
            <person name="Xi L."/>
            <person name="Liu J."/>
        </authorList>
    </citation>
    <scope>NUCLEOTIDE SEQUENCE [LARGE SCALE GENOMIC DNA]</scope>
    <source>
        <strain evidence="1 2">B2.3</strain>
    </source>
</reference>
<comment type="caution">
    <text evidence="1">The sequence shown here is derived from an EMBL/GenBank/DDBJ whole genome shotgun (WGS) entry which is preliminary data.</text>
</comment>
<evidence type="ECO:0000313" key="1">
    <source>
        <dbReference type="EMBL" id="RST88321.1"/>
    </source>
</evidence>
<evidence type="ECO:0000313" key="2">
    <source>
        <dbReference type="Proteomes" id="UP000278398"/>
    </source>
</evidence>
<gene>
    <name evidence="1" type="ORF">EJC49_01075</name>
</gene>
<name>A0A3R9YI86_9HYPH</name>
<proteinExistence type="predicted"/>
<dbReference type="AlphaFoldDB" id="A0A3R9YI86"/>
<accession>A0A3R9YI86</accession>
<dbReference type="Proteomes" id="UP000278398">
    <property type="component" value="Unassembled WGS sequence"/>
</dbReference>
<dbReference type="OrthoDB" id="7852523at2"/>
<dbReference type="RefSeq" id="WP_126697595.1">
    <property type="nucleotide sequence ID" value="NZ_RWKW01000002.1"/>
</dbReference>
<organism evidence="1 2">
    <name type="scientific">Aquibium carbonis</name>
    <dbReference type="NCBI Taxonomy" id="2495581"/>
    <lineage>
        <taxon>Bacteria</taxon>
        <taxon>Pseudomonadati</taxon>
        <taxon>Pseudomonadota</taxon>
        <taxon>Alphaproteobacteria</taxon>
        <taxon>Hyphomicrobiales</taxon>
        <taxon>Phyllobacteriaceae</taxon>
        <taxon>Aquibium</taxon>
    </lineage>
</organism>